<dbReference type="PROSITE" id="PS00583">
    <property type="entry name" value="PFKB_KINASES_1"/>
    <property type="match status" value="1"/>
</dbReference>
<dbReference type="InterPro" id="IPR052562">
    <property type="entry name" value="Ketohexokinase-related"/>
</dbReference>
<comment type="caution">
    <text evidence="4">The sequence shown here is derived from an EMBL/GenBank/DDBJ whole genome shotgun (WGS) entry which is preliminary data.</text>
</comment>
<dbReference type="InterPro" id="IPR036412">
    <property type="entry name" value="HAD-like_sf"/>
</dbReference>
<dbReference type="InterPro" id="IPR023214">
    <property type="entry name" value="HAD_sf"/>
</dbReference>
<keyword evidence="5" id="KW-1185">Reference proteome</keyword>
<dbReference type="InterPro" id="IPR011611">
    <property type="entry name" value="PfkB_dom"/>
</dbReference>
<evidence type="ECO:0000313" key="4">
    <source>
        <dbReference type="EMBL" id="CAE7361484.1"/>
    </source>
</evidence>
<evidence type="ECO:0000256" key="2">
    <source>
        <dbReference type="ARBA" id="ARBA00022777"/>
    </source>
</evidence>
<dbReference type="Pfam" id="PF13344">
    <property type="entry name" value="Hydrolase_6"/>
    <property type="match status" value="1"/>
</dbReference>
<gene>
    <name evidence="4" type="primary">KHK</name>
    <name evidence="4" type="ORF">SNAT2548_LOCUS19457</name>
</gene>
<dbReference type="PANTHER" id="PTHR42774:SF3">
    <property type="entry name" value="KETOHEXOKINASE"/>
    <property type="match status" value="1"/>
</dbReference>
<dbReference type="InterPro" id="IPR006357">
    <property type="entry name" value="HAD-SF_hydro_IIA"/>
</dbReference>
<evidence type="ECO:0000256" key="1">
    <source>
        <dbReference type="ARBA" id="ARBA00022679"/>
    </source>
</evidence>
<name>A0A812PK77_9DINO</name>
<dbReference type="OrthoDB" id="447878at2759"/>
<dbReference type="Pfam" id="PF00294">
    <property type="entry name" value="PfkB"/>
    <property type="match status" value="2"/>
</dbReference>
<dbReference type="Gene3D" id="3.40.50.1000">
    <property type="entry name" value="HAD superfamily/HAD-like"/>
    <property type="match status" value="2"/>
</dbReference>
<proteinExistence type="predicted"/>
<dbReference type="EMBL" id="CAJNDS010002179">
    <property type="protein sequence ID" value="CAE7361484.1"/>
    <property type="molecule type" value="Genomic_DNA"/>
</dbReference>
<organism evidence="4 5">
    <name type="scientific">Symbiodinium natans</name>
    <dbReference type="NCBI Taxonomy" id="878477"/>
    <lineage>
        <taxon>Eukaryota</taxon>
        <taxon>Sar</taxon>
        <taxon>Alveolata</taxon>
        <taxon>Dinophyceae</taxon>
        <taxon>Suessiales</taxon>
        <taxon>Symbiodiniaceae</taxon>
        <taxon>Symbiodinium</taxon>
    </lineage>
</organism>
<dbReference type="PROSITE" id="PS00584">
    <property type="entry name" value="PFKB_KINASES_2"/>
    <property type="match status" value="1"/>
</dbReference>
<dbReference type="GO" id="GO:0016301">
    <property type="term" value="F:kinase activity"/>
    <property type="evidence" value="ECO:0007669"/>
    <property type="project" value="UniProtKB-KW"/>
</dbReference>
<accession>A0A812PK77</accession>
<feature type="domain" description="Carbohydrate kinase PfkB" evidence="3">
    <location>
        <begin position="484"/>
        <end position="716"/>
    </location>
</feature>
<feature type="domain" description="Carbohydrate kinase PfkB" evidence="3">
    <location>
        <begin position="762"/>
        <end position="809"/>
    </location>
</feature>
<sequence>MTENVVVTTAVPKTEDEVVQEAADWEELRRRERQHFEDAAKVADVKNFLERLCLAMPLPNGFGCALYRRGLARSQATSPRMEESQEALSQTYARAFGSLPLCNAPRGERRPAESAALTQARAKDEPIPYGPGILCAPDSRAASAKPLERADSNARRGLPNGVKWIGGLKEVVDSYDAFIFDLWGVVHNGKVAFPWAAETLRELRELKKPVLFLSNSSRRRETNSAALQRLGIGSELYVDLITSGEVSWQILAGAPEAGALEIPPAVCDAKSILTFGNGEDDAKYLEGFLPQRVQADAEEAELLLARGCFALCDGAEARACQMEDFDAPLKAAAARKVPMLVANPDVVRPDGVASPMPGRLARRYKELGGPDAFFVGKPYPAVFDLALQRLQEEGVPASARICMVGDSVWHDVRGARAYGLDVVLLCSGVHSQALGIEQAPAEPRRPSSERLQGFLGALAAEECPTYITEALTWGTHQEAAAAGEVVLCGLACMDIAQQLDSFPEADAKVRALQTAWRGGGNAANTAAALAKLGSRPRLLSKVGDDALGNSIVEGLEDQGVDTSFALRAKGQSSTFSTVLVDASGGTRTCVNSPMKEDMSRQDMEQLLADEAVSFRDAKLIHLDGRHPEASLVLVDAALSSRGDGAQPFITLDAERPREGLEPLLQRCDGLFCSASFPSAWTGKSGLPSALASLLQDTATNASFALATRGERGALLLARPDAFTRSGIEELKGLGAPVVCCAGSLDGFLTLACDAWPLGADEAIADTTGAGDVYIAGFLHAWLAGRPPAVAMALGAWVATQKLKTLGARLGADFDASKMPL</sequence>
<dbReference type="AlphaFoldDB" id="A0A812PK77"/>
<evidence type="ECO:0000313" key="5">
    <source>
        <dbReference type="Proteomes" id="UP000604046"/>
    </source>
</evidence>
<dbReference type="Proteomes" id="UP000604046">
    <property type="component" value="Unassembled WGS sequence"/>
</dbReference>
<dbReference type="PANTHER" id="PTHR42774">
    <property type="entry name" value="PHOSPHOTRANSFERASE SYSTEM TRANSPORT PROTEIN"/>
    <property type="match status" value="1"/>
</dbReference>
<dbReference type="NCBIfam" id="TIGR01459">
    <property type="entry name" value="HAD-SF-IIA-hyp4"/>
    <property type="match status" value="1"/>
</dbReference>
<dbReference type="SUPFAM" id="SSF53613">
    <property type="entry name" value="Ribokinase-like"/>
    <property type="match status" value="1"/>
</dbReference>
<evidence type="ECO:0000259" key="3">
    <source>
        <dbReference type="Pfam" id="PF00294"/>
    </source>
</evidence>
<dbReference type="NCBIfam" id="TIGR01460">
    <property type="entry name" value="HAD-SF-IIA"/>
    <property type="match status" value="1"/>
</dbReference>
<dbReference type="SUPFAM" id="SSF56784">
    <property type="entry name" value="HAD-like"/>
    <property type="match status" value="1"/>
</dbReference>
<keyword evidence="1" id="KW-0808">Transferase</keyword>
<dbReference type="InterPro" id="IPR029056">
    <property type="entry name" value="Ribokinase-like"/>
</dbReference>
<dbReference type="InterPro" id="IPR002173">
    <property type="entry name" value="Carboh/pur_kinase_PfkB_CS"/>
</dbReference>
<dbReference type="Pfam" id="PF13242">
    <property type="entry name" value="Hydrolase_like"/>
    <property type="match status" value="1"/>
</dbReference>
<reference evidence="4" key="1">
    <citation type="submission" date="2021-02" db="EMBL/GenBank/DDBJ databases">
        <authorList>
            <person name="Dougan E. K."/>
            <person name="Rhodes N."/>
            <person name="Thang M."/>
            <person name="Chan C."/>
        </authorList>
    </citation>
    <scope>NUCLEOTIDE SEQUENCE</scope>
</reference>
<keyword evidence="2" id="KW-0418">Kinase</keyword>
<dbReference type="InterPro" id="IPR006356">
    <property type="entry name" value="HAD-SF_hydro_IIA_hyp3"/>
</dbReference>
<dbReference type="Gene3D" id="3.40.1190.20">
    <property type="match status" value="1"/>
</dbReference>
<protein>
    <submittedName>
        <fullName evidence="4">KHK protein</fullName>
    </submittedName>
</protein>